<dbReference type="Pfam" id="PF13188">
    <property type="entry name" value="PAS_8"/>
    <property type="match status" value="1"/>
</dbReference>
<dbReference type="PROSITE" id="PS50112">
    <property type="entry name" value="PAS"/>
    <property type="match status" value="1"/>
</dbReference>
<keyword evidence="5" id="KW-1185">Reference proteome</keyword>
<dbReference type="InterPro" id="IPR029787">
    <property type="entry name" value="Nucleotide_cyclase"/>
</dbReference>
<dbReference type="Pfam" id="PF00990">
    <property type="entry name" value="GGDEF"/>
    <property type="match status" value="1"/>
</dbReference>
<sequence>MSKKTRTELNAENAELRAQLSKVNALLSQRAPQRDMLSEDNQAERKRAEESLRESETRYRRLFETAKDGILLLDADTGQITSVNPFLIELLGYSREEFLGKRLWEIGLFKDTAASQSAFRELQQKHYIRYEELPLETRHGARVEVEFVSNIYRVNGSNVIQCNIRDISERVQARDQLRRANEDLSALVVELQKHDHDMRLINRMHDLLQICKTQAEAYQVIALAAGELFVGQSGGLAIWHASGHYLETVARWGREPLLESIFPLDDCWAMRRGQMHEVVDVHANVICRHFVRPPESGYLCLPLVVQGETLGLFYLETPIGMSDARMTRHGQLVVTVGEGIKLALSNLKLRERMHEQANQDHLTGLFNRRYLYDTLPRELHRALRHNTPVSVAMLDIDHFKQVNDTFGHDAGDRFLVELGRMLNANVRKSDLACRYGGEEFVLVLPDSSIEDSRRHLEQICNHFRELQVQHGEDLLGPLTLSVGIAQTPEHGVTADELLRAADEAMYAAKQSGRDGIVVFNDHVHRTG</sequence>
<dbReference type="NCBIfam" id="TIGR00254">
    <property type="entry name" value="GGDEF"/>
    <property type="match status" value="1"/>
</dbReference>
<feature type="domain" description="GGDEF" evidence="3">
    <location>
        <begin position="387"/>
        <end position="521"/>
    </location>
</feature>
<dbReference type="InterPro" id="IPR000014">
    <property type="entry name" value="PAS"/>
</dbReference>
<dbReference type="EMBL" id="DF820464">
    <property type="protein sequence ID" value="GAK56252.1"/>
    <property type="molecule type" value="Genomic_DNA"/>
</dbReference>
<dbReference type="SUPFAM" id="SSF55781">
    <property type="entry name" value="GAF domain-like"/>
    <property type="match status" value="1"/>
</dbReference>
<gene>
    <name evidence="4" type="ORF">U27_03214</name>
</gene>
<dbReference type="NCBIfam" id="TIGR00229">
    <property type="entry name" value="sensory_box"/>
    <property type="match status" value="1"/>
</dbReference>
<dbReference type="InterPro" id="IPR035965">
    <property type="entry name" value="PAS-like_dom_sf"/>
</dbReference>
<dbReference type="CDD" id="cd01949">
    <property type="entry name" value="GGDEF"/>
    <property type="match status" value="1"/>
</dbReference>
<dbReference type="InterPro" id="IPR000160">
    <property type="entry name" value="GGDEF_dom"/>
</dbReference>
<evidence type="ECO:0000256" key="1">
    <source>
        <dbReference type="SAM" id="MobiDB-lite"/>
    </source>
</evidence>
<dbReference type="FunFam" id="3.30.70.270:FF:000001">
    <property type="entry name" value="Diguanylate cyclase domain protein"/>
    <property type="match status" value="1"/>
</dbReference>
<dbReference type="PANTHER" id="PTHR45138:SF9">
    <property type="entry name" value="DIGUANYLATE CYCLASE DGCM-RELATED"/>
    <property type="match status" value="1"/>
</dbReference>
<evidence type="ECO:0000259" key="2">
    <source>
        <dbReference type="PROSITE" id="PS50112"/>
    </source>
</evidence>
<evidence type="ECO:0000313" key="4">
    <source>
        <dbReference type="EMBL" id="GAK56252.1"/>
    </source>
</evidence>
<feature type="domain" description="PAS" evidence="2">
    <location>
        <begin position="55"/>
        <end position="101"/>
    </location>
</feature>
<dbReference type="GO" id="GO:1902201">
    <property type="term" value="P:negative regulation of bacterial-type flagellum-dependent cell motility"/>
    <property type="evidence" value="ECO:0007669"/>
    <property type="project" value="TreeGrafter"/>
</dbReference>
<dbReference type="GO" id="GO:0005886">
    <property type="term" value="C:plasma membrane"/>
    <property type="evidence" value="ECO:0007669"/>
    <property type="project" value="TreeGrafter"/>
</dbReference>
<evidence type="ECO:0000313" key="5">
    <source>
        <dbReference type="Proteomes" id="UP000030661"/>
    </source>
</evidence>
<feature type="region of interest" description="Disordered" evidence="1">
    <location>
        <begin position="28"/>
        <end position="52"/>
    </location>
</feature>
<reference evidence="4" key="1">
    <citation type="journal article" date="2015" name="PeerJ">
        <title>First genomic representation of candidate bacterial phylum KSB3 points to enhanced environmental sensing as a trigger of wastewater bulking.</title>
        <authorList>
            <person name="Sekiguchi Y."/>
            <person name="Ohashi A."/>
            <person name="Parks D.H."/>
            <person name="Yamauchi T."/>
            <person name="Tyson G.W."/>
            <person name="Hugenholtz P."/>
        </authorList>
    </citation>
    <scope>NUCLEOTIDE SEQUENCE [LARGE SCALE GENOMIC DNA]</scope>
</reference>
<dbReference type="AlphaFoldDB" id="A0A081BV97"/>
<evidence type="ECO:0000259" key="3">
    <source>
        <dbReference type="PROSITE" id="PS50887"/>
    </source>
</evidence>
<dbReference type="Gene3D" id="3.30.450.40">
    <property type="match status" value="1"/>
</dbReference>
<dbReference type="eggNOG" id="COG2203">
    <property type="taxonomic scope" value="Bacteria"/>
</dbReference>
<dbReference type="SUPFAM" id="SSF55073">
    <property type="entry name" value="Nucleotide cyclase"/>
    <property type="match status" value="1"/>
</dbReference>
<dbReference type="eggNOG" id="COG3706">
    <property type="taxonomic scope" value="Bacteria"/>
</dbReference>
<protein>
    <submittedName>
        <fullName evidence="4">Diguanylate cyclase with PAS/PAC and GAF sensors</fullName>
    </submittedName>
</protein>
<dbReference type="InterPro" id="IPR050469">
    <property type="entry name" value="Diguanylate_Cyclase"/>
</dbReference>
<feature type="compositionally biased region" description="Basic and acidic residues" evidence="1">
    <location>
        <begin position="32"/>
        <end position="52"/>
    </location>
</feature>
<dbReference type="InterPro" id="IPR043128">
    <property type="entry name" value="Rev_trsase/Diguanyl_cyclase"/>
</dbReference>
<dbReference type="STRING" id="1499967.U27_03214"/>
<dbReference type="GO" id="GO:0052621">
    <property type="term" value="F:diguanylate cyclase activity"/>
    <property type="evidence" value="ECO:0007669"/>
    <property type="project" value="TreeGrafter"/>
</dbReference>
<name>A0A081BV97_VECG1</name>
<accession>A0A081BV97</accession>
<dbReference type="HOGENOM" id="CLU_000445_11_24_0"/>
<dbReference type="Proteomes" id="UP000030661">
    <property type="component" value="Unassembled WGS sequence"/>
</dbReference>
<dbReference type="PROSITE" id="PS50887">
    <property type="entry name" value="GGDEF"/>
    <property type="match status" value="1"/>
</dbReference>
<dbReference type="Gene3D" id="3.30.70.270">
    <property type="match status" value="1"/>
</dbReference>
<dbReference type="PANTHER" id="PTHR45138">
    <property type="entry name" value="REGULATORY COMPONENTS OF SENSORY TRANSDUCTION SYSTEM"/>
    <property type="match status" value="1"/>
</dbReference>
<proteinExistence type="predicted"/>
<dbReference type="Gene3D" id="3.30.450.20">
    <property type="entry name" value="PAS domain"/>
    <property type="match status" value="1"/>
</dbReference>
<dbReference type="InterPro" id="IPR029016">
    <property type="entry name" value="GAF-like_dom_sf"/>
</dbReference>
<dbReference type="CDD" id="cd00130">
    <property type="entry name" value="PAS"/>
    <property type="match status" value="1"/>
</dbReference>
<organism evidence="4">
    <name type="scientific">Vecturithrix granuli</name>
    <dbReference type="NCBI Taxonomy" id="1499967"/>
    <lineage>
        <taxon>Bacteria</taxon>
        <taxon>Candidatus Moduliflexota</taxon>
        <taxon>Candidatus Vecturitrichia</taxon>
        <taxon>Candidatus Vecturitrichales</taxon>
        <taxon>Candidatus Vecturitrichaceae</taxon>
        <taxon>Candidatus Vecturithrix</taxon>
    </lineage>
</organism>
<dbReference type="SMART" id="SM00091">
    <property type="entry name" value="PAS"/>
    <property type="match status" value="1"/>
</dbReference>
<dbReference type="SUPFAM" id="SSF55785">
    <property type="entry name" value="PYP-like sensor domain (PAS domain)"/>
    <property type="match status" value="1"/>
</dbReference>
<dbReference type="GO" id="GO:0043709">
    <property type="term" value="P:cell adhesion involved in single-species biofilm formation"/>
    <property type="evidence" value="ECO:0007669"/>
    <property type="project" value="TreeGrafter"/>
</dbReference>
<dbReference type="SMART" id="SM00267">
    <property type="entry name" value="GGDEF"/>
    <property type="match status" value="1"/>
</dbReference>